<evidence type="ECO:0000313" key="2">
    <source>
        <dbReference type="EMBL" id="GIY99816.1"/>
    </source>
</evidence>
<dbReference type="Proteomes" id="UP001054945">
    <property type="component" value="Unassembled WGS sequence"/>
</dbReference>
<dbReference type="AlphaFoldDB" id="A0AAV4XXE4"/>
<accession>A0AAV4XXE4</accession>
<evidence type="ECO:0000313" key="3">
    <source>
        <dbReference type="Proteomes" id="UP001054945"/>
    </source>
</evidence>
<evidence type="ECO:0000259" key="1">
    <source>
        <dbReference type="PROSITE" id="PS50041"/>
    </source>
</evidence>
<sequence>MGFNKTPVSKLLGRKSPPNRSLCDFLLRLHTGAHFRFFTTPKLRKTRQGAYVVYGSELALVENFWQNNYTQALAGSNLKDVSQKTYWLGLRTVDDLSTNTLESAGGSFISLYMGLWATEQPRPQDGSCVQASLESGRQMWKLTTCETLLPFMCQTEACPTEVQKLNSLLKTLEKEASNKPQIPLLNTFLPNNS</sequence>
<dbReference type="SUPFAM" id="SSF56436">
    <property type="entry name" value="C-type lectin-like"/>
    <property type="match status" value="1"/>
</dbReference>
<dbReference type="PROSITE" id="PS50041">
    <property type="entry name" value="C_TYPE_LECTIN_2"/>
    <property type="match status" value="1"/>
</dbReference>
<organism evidence="2 3">
    <name type="scientific">Caerostris extrusa</name>
    <name type="common">Bark spider</name>
    <name type="synonym">Caerostris bankana</name>
    <dbReference type="NCBI Taxonomy" id="172846"/>
    <lineage>
        <taxon>Eukaryota</taxon>
        <taxon>Metazoa</taxon>
        <taxon>Ecdysozoa</taxon>
        <taxon>Arthropoda</taxon>
        <taxon>Chelicerata</taxon>
        <taxon>Arachnida</taxon>
        <taxon>Araneae</taxon>
        <taxon>Araneomorphae</taxon>
        <taxon>Entelegynae</taxon>
        <taxon>Araneoidea</taxon>
        <taxon>Araneidae</taxon>
        <taxon>Caerostris</taxon>
    </lineage>
</organism>
<gene>
    <name evidence="2" type="primary">Notch2_1</name>
    <name evidence="2" type="ORF">CEXT_43891</name>
</gene>
<dbReference type="InterPro" id="IPR016187">
    <property type="entry name" value="CTDL_fold"/>
</dbReference>
<dbReference type="InterPro" id="IPR016186">
    <property type="entry name" value="C-type_lectin-like/link_sf"/>
</dbReference>
<keyword evidence="3" id="KW-1185">Reference proteome</keyword>
<feature type="domain" description="C-type lectin" evidence="1">
    <location>
        <begin position="55"/>
        <end position="154"/>
    </location>
</feature>
<dbReference type="InterPro" id="IPR001304">
    <property type="entry name" value="C-type_lectin-like"/>
</dbReference>
<dbReference type="Gene3D" id="3.10.100.10">
    <property type="entry name" value="Mannose-Binding Protein A, subunit A"/>
    <property type="match status" value="1"/>
</dbReference>
<reference evidence="2 3" key="1">
    <citation type="submission" date="2021-06" db="EMBL/GenBank/DDBJ databases">
        <title>Caerostris extrusa draft genome.</title>
        <authorList>
            <person name="Kono N."/>
            <person name="Arakawa K."/>
        </authorList>
    </citation>
    <scope>NUCLEOTIDE SEQUENCE [LARGE SCALE GENOMIC DNA]</scope>
</reference>
<dbReference type="SMART" id="SM00034">
    <property type="entry name" value="CLECT"/>
    <property type="match status" value="1"/>
</dbReference>
<comment type="caution">
    <text evidence="2">The sequence shown here is derived from an EMBL/GenBank/DDBJ whole genome shotgun (WGS) entry which is preliminary data.</text>
</comment>
<name>A0AAV4XXE4_CAEEX</name>
<protein>
    <submittedName>
        <fullName evidence="2">Neurogenic locus notch 2</fullName>
    </submittedName>
</protein>
<proteinExistence type="predicted"/>
<dbReference type="EMBL" id="BPLR01001087">
    <property type="protein sequence ID" value="GIY99816.1"/>
    <property type="molecule type" value="Genomic_DNA"/>
</dbReference>
<dbReference type="Pfam" id="PF00059">
    <property type="entry name" value="Lectin_C"/>
    <property type="match status" value="1"/>
</dbReference>
<dbReference type="CDD" id="cd00037">
    <property type="entry name" value="CLECT"/>
    <property type="match status" value="1"/>
</dbReference>